<feature type="compositionally biased region" description="Basic residues" evidence="1">
    <location>
        <begin position="20"/>
        <end position="35"/>
    </location>
</feature>
<sequence>MDGPHLAAASSSSASSSGSRPRKGVRLRLLRRRRPGPAPSLASRGGDGDGGGNGGTQDDLALPLGMSFAAVIARVMNTNDGSGQTLHPVILSEICTSAVKESLTNTYGDRFDSFIRNFENSFSSTLRTLHRINEIPVHERTPITECSFKHECSAAVGNLSTPHSRNHINEVNQDITNSVQRQLVVCTRDNQQLADLASSSSSREADQCILNTFERSVKEQARSNELKEYEIGLNMRKLQLKQSQLALSSYTHMLEKIKLSFGFQKASFQGEKFKTQMQDTRDAQILRTLIDFLVSAVVIMSACFAYGTYTYSYQRITDVTAACSVASRGSKSWWVPSSVSNFKSGWLFIRCHLIAATRMCFGIVMIVAIAWLAFQRSAVTGSSMPITFNFILLGVICGFAGRFCTNTLGGDGNTWVICWEVLCFIHLLGNCYPSVLYRILHGPISITGSKEVVLFPYWVRRCIFYAVLLLIIPSFTGLLPFASLSDWKDHFSQEISLLSLRNLKNEIS</sequence>
<feature type="transmembrane region" description="Helical" evidence="2">
    <location>
        <begin position="458"/>
        <end position="482"/>
    </location>
</feature>
<dbReference type="eggNOG" id="ENOG502QU8R">
    <property type="taxonomic scope" value="Eukaryota"/>
</dbReference>
<evidence type="ECO:0000256" key="2">
    <source>
        <dbReference type="SAM" id="Phobius"/>
    </source>
</evidence>
<dbReference type="GO" id="GO:0010150">
    <property type="term" value="P:leaf senescence"/>
    <property type="evidence" value="ECO:0007669"/>
    <property type="project" value="InterPro"/>
</dbReference>
<dbReference type="STRING" id="15368.I1HUL6"/>
<gene>
    <name evidence="4" type="primary">LOC100844551</name>
    <name evidence="3" type="ORF">BRADI_2g58840v3</name>
</gene>
<dbReference type="GO" id="GO:0010090">
    <property type="term" value="P:trichome morphogenesis"/>
    <property type="evidence" value="ECO:0007669"/>
    <property type="project" value="InterPro"/>
</dbReference>
<feature type="transmembrane region" description="Helical" evidence="2">
    <location>
        <begin position="347"/>
        <end position="374"/>
    </location>
</feature>
<keyword evidence="2" id="KW-0812">Transmembrane</keyword>
<dbReference type="Gramene" id="PNT73467">
    <property type="protein sequence ID" value="PNT73467"/>
    <property type="gene ID" value="BRADI_2g58840v3"/>
</dbReference>
<feature type="region of interest" description="Disordered" evidence="1">
    <location>
        <begin position="1"/>
        <end position="59"/>
    </location>
</feature>
<accession>I1HUL6</accession>
<proteinExistence type="predicted"/>
<reference evidence="4" key="3">
    <citation type="submission" date="2018-08" db="UniProtKB">
        <authorList>
            <consortium name="EnsemblPlants"/>
        </authorList>
    </citation>
    <scope>IDENTIFICATION</scope>
    <source>
        <strain evidence="4">cv. Bd21</strain>
    </source>
</reference>
<dbReference type="KEGG" id="bdi:100844551"/>
<evidence type="ECO:0000313" key="4">
    <source>
        <dbReference type="EnsemblPlants" id="PNT73467"/>
    </source>
</evidence>
<dbReference type="EnsemblPlants" id="KQK11219">
    <property type="protein sequence ID" value="KQK11219"/>
    <property type="gene ID" value="BRADI_2g58840v3"/>
</dbReference>
<evidence type="ECO:0008006" key="6">
    <source>
        <dbReference type="Google" id="ProtNLM"/>
    </source>
</evidence>
<keyword evidence="5" id="KW-1185">Reference proteome</keyword>
<dbReference type="EMBL" id="CM000881">
    <property type="protein sequence ID" value="PNT73467.1"/>
    <property type="molecule type" value="Genomic_DNA"/>
</dbReference>
<dbReference type="PANTHER" id="PTHR35322:SF3">
    <property type="entry name" value="PROTEIN CPR-5"/>
    <property type="match status" value="1"/>
</dbReference>
<keyword evidence="2" id="KW-0472">Membrane</keyword>
<evidence type="ECO:0000313" key="3">
    <source>
        <dbReference type="EMBL" id="KQK11219.1"/>
    </source>
</evidence>
<keyword evidence="2" id="KW-1133">Transmembrane helix</keyword>
<dbReference type="EMBL" id="CM000881">
    <property type="protein sequence ID" value="KQK11219.1"/>
    <property type="molecule type" value="Genomic_DNA"/>
</dbReference>
<dbReference type="GO" id="GO:0006952">
    <property type="term" value="P:defense response"/>
    <property type="evidence" value="ECO:0007669"/>
    <property type="project" value="InterPro"/>
</dbReference>
<dbReference type="OMA" id="YWEVLCS"/>
<dbReference type="HOGENOM" id="CLU_029740_2_0_1"/>
<dbReference type="RefSeq" id="XP_003564934.1">
    <property type="nucleotide sequence ID" value="XM_003564886.4"/>
</dbReference>
<dbReference type="AlphaFoldDB" id="I1HUL6"/>
<evidence type="ECO:0000256" key="1">
    <source>
        <dbReference type="SAM" id="MobiDB-lite"/>
    </source>
</evidence>
<organism evidence="4">
    <name type="scientific">Brachypodium distachyon</name>
    <name type="common">Purple false brome</name>
    <name type="synonym">Trachynia distachya</name>
    <dbReference type="NCBI Taxonomy" id="15368"/>
    <lineage>
        <taxon>Eukaryota</taxon>
        <taxon>Viridiplantae</taxon>
        <taxon>Streptophyta</taxon>
        <taxon>Embryophyta</taxon>
        <taxon>Tracheophyta</taxon>
        <taxon>Spermatophyta</taxon>
        <taxon>Magnoliopsida</taxon>
        <taxon>Liliopsida</taxon>
        <taxon>Poales</taxon>
        <taxon>Poaceae</taxon>
        <taxon>BOP clade</taxon>
        <taxon>Pooideae</taxon>
        <taxon>Stipodae</taxon>
        <taxon>Brachypodieae</taxon>
        <taxon>Brachypodium</taxon>
    </lineage>
</organism>
<reference evidence="3" key="2">
    <citation type="submission" date="2017-06" db="EMBL/GenBank/DDBJ databases">
        <title>WGS assembly of Brachypodium distachyon.</title>
        <authorList>
            <consortium name="The International Brachypodium Initiative"/>
            <person name="Lucas S."/>
            <person name="Harmon-Smith M."/>
            <person name="Lail K."/>
            <person name="Tice H."/>
            <person name="Grimwood J."/>
            <person name="Bruce D."/>
            <person name="Barry K."/>
            <person name="Shu S."/>
            <person name="Lindquist E."/>
            <person name="Wang M."/>
            <person name="Pitluck S."/>
            <person name="Vogel J.P."/>
            <person name="Garvin D.F."/>
            <person name="Mockler T.C."/>
            <person name="Schmutz J."/>
            <person name="Rokhsar D."/>
            <person name="Bevan M.W."/>
        </authorList>
    </citation>
    <scope>NUCLEOTIDE SEQUENCE</scope>
    <source>
        <strain evidence="3">Bd21</strain>
    </source>
</reference>
<feature type="transmembrane region" description="Helical" evidence="2">
    <location>
        <begin position="289"/>
        <end position="309"/>
    </location>
</feature>
<dbReference type="Proteomes" id="UP000008810">
    <property type="component" value="Chromosome 2"/>
</dbReference>
<dbReference type="InterPro" id="IPR044708">
    <property type="entry name" value="CPR5"/>
</dbReference>
<dbReference type="EnsemblPlants" id="PNT73467">
    <property type="protein sequence ID" value="PNT73467"/>
    <property type="gene ID" value="BRADI_2g58840v3"/>
</dbReference>
<dbReference type="ExpressionAtlas" id="I1HUL6">
    <property type="expression patterns" value="baseline and differential"/>
</dbReference>
<feature type="transmembrane region" description="Helical" evidence="2">
    <location>
        <begin position="414"/>
        <end position="437"/>
    </location>
</feature>
<dbReference type="Gramene" id="KQK11219">
    <property type="protein sequence ID" value="KQK11219"/>
    <property type="gene ID" value="BRADI_2g58840v3"/>
</dbReference>
<name>I1HUL6_BRADI</name>
<protein>
    <recommendedName>
        <fullName evidence="6">Protein CPR-5</fullName>
    </recommendedName>
</protein>
<dbReference type="GeneID" id="100844551"/>
<dbReference type="OrthoDB" id="2017423at2759"/>
<evidence type="ECO:0000313" key="5">
    <source>
        <dbReference type="Proteomes" id="UP000008810"/>
    </source>
</evidence>
<dbReference type="PANTHER" id="PTHR35322">
    <property type="entry name" value="PROTEIN CPR-5"/>
    <property type="match status" value="1"/>
</dbReference>
<reference evidence="3 4" key="1">
    <citation type="journal article" date="2010" name="Nature">
        <title>Genome sequencing and analysis of the model grass Brachypodium distachyon.</title>
        <authorList>
            <consortium name="International Brachypodium Initiative"/>
        </authorList>
    </citation>
    <scope>NUCLEOTIDE SEQUENCE [LARGE SCALE GENOMIC DNA]</scope>
    <source>
        <strain evidence="3">Bd21</strain>
        <strain evidence="4">cv. Bd21</strain>
    </source>
</reference>
<feature type="compositionally biased region" description="Low complexity" evidence="1">
    <location>
        <begin position="7"/>
        <end position="19"/>
    </location>
</feature>
<feature type="transmembrane region" description="Helical" evidence="2">
    <location>
        <begin position="386"/>
        <end position="408"/>
    </location>
</feature>